<evidence type="ECO:0000256" key="6">
    <source>
        <dbReference type="ARBA" id="ARBA00022487"/>
    </source>
</evidence>
<dbReference type="GO" id="GO:0003755">
    <property type="term" value="F:peptidyl-prolyl cis-trans isomerase activity"/>
    <property type="evidence" value="ECO:0007669"/>
    <property type="project" value="UniProtKB-KW"/>
</dbReference>
<dbReference type="CDD" id="cd01926">
    <property type="entry name" value="cyclophilin_ABH_like"/>
    <property type="match status" value="1"/>
</dbReference>
<reference evidence="17" key="2">
    <citation type="journal article" date="2023" name="BMC Genomics">
        <title>Pest status, molecular evolution, and epigenetic factors derived from the genome assembly of Frankliniella fusca, a thysanopteran phytovirus vector.</title>
        <authorList>
            <person name="Catto M.A."/>
            <person name="Labadie P.E."/>
            <person name="Jacobson A.L."/>
            <person name="Kennedy G.G."/>
            <person name="Srinivasan R."/>
            <person name="Hunt B.G."/>
        </authorList>
    </citation>
    <scope>NUCLEOTIDE SEQUENCE</scope>
    <source>
        <strain evidence="17">PL_HMW_Pooled</strain>
    </source>
</reference>
<dbReference type="PANTHER" id="PTHR43142">
    <property type="entry name" value="CARBOXYLIC ESTER HYDROLASE"/>
    <property type="match status" value="1"/>
</dbReference>
<keyword evidence="8 12" id="KW-0694">RNA-binding</keyword>
<evidence type="ECO:0000256" key="4">
    <source>
        <dbReference type="ARBA" id="ARBA00010515"/>
    </source>
</evidence>
<evidence type="ECO:0000256" key="13">
    <source>
        <dbReference type="SAM" id="MobiDB-lite"/>
    </source>
</evidence>
<reference evidence="17" key="1">
    <citation type="submission" date="2021-07" db="EMBL/GenBank/DDBJ databases">
        <authorList>
            <person name="Catto M.A."/>
            <person name="Jacobson A."/>
            <person name="Kennedy G."/>
            <person name="Labadie P."/>
            <person name="Hunt B.G."/>
            <person name="Srinivasan R."/>
        </authorList>
    </citation>
    <scope>NUCLEOTIDE SEQUENCE</scope>
    <source>
        <strain evidence="17">PL_HMW_Pooled</strain>
        <tissue evidence="17">Head</tissue>
    </source>
</reference>
<evidence type="ECO:0000256" key="10">
    <source>
        <dbReference type="ARBA" id="ARBA00023180"/>
    </source>
</evidence>
<dbReference type="Pfam" id="PF00135">
    <property type="entry name" value="COesterase"/>
    <property type="match status" value="2"/>
</dbReference>
<dbReference type="EC" id="5.2.1.8" evidence="5"/>
<dbReference type="InterPro" id="IPR029000">
    <property type="entry name" value="Cyclophilin-like_dom_sf"/>
</dbReference>
<evidence type="ECO:0000259" key="16">
    <source>
        <dbReference type="PROSITE" id="PS50102"/>
    </source>
</evidence>
<evidence type="ECO:0000256" key="7">
    <source>
        <dbReference type="ARBA" id="ARBA00022801"/>
    </source>
</evidence>
<feature type="compositionally biased region" description="Basic and acidic residues" evidence="13">
    <location>
        <begin position="618"/>
        <end position="635"/>
    </location>
</feature>
<evidence type="ECO:0000313" key="18">
    <source>
        <dbReference type="Proteomes" id="UP001219518"/>
    </source>
</evidence>
<dbReference type="SUPFAM" id="SSF54928">
    <property type="entry name" value="RNA-binding domain, RBD"/>
    <property type="match status" value="1"/>
</dbReference>
<dbReference type="InterPro" id="IPR020892">
    <property type="entry name" value="Cyclophilin-type_PPIase_CS"/>
</dbReference>
<comment type="similarity">
    <text evidence="3">Belongs to the type-B carboxylesterase/lipase family.</text>
</comment>
<feature type="region of interest" description="Disordered" evidence="13">
    <location>
        <begin position="610"/>
        <end position="638"/>
    </location>
</feature>
<dbReference type="Pfam" id="PF00160">
    <property type="entry name" value="Pro_isomerase"/>
    <property type="match status" value="1"/>
</dbReference>
<dbReference type="InterPro" id="IPR019819">
    <property type="entry name" value="Carboxylesterase_B_CS"/>
</dbReference>
<dbReference type="Gene3D" id="3.40.50.1820">
    <property type="entry name" value="alpha/beta hydrolase"/>
    <property type="match status" value="1"/>
</dbReference>
<dbReference type="InterPro" id="IPR002018">
    <property type="entry name" value="CarbesteraseB"/>
</dbReference>
<proteinExistence type="inferred from homology"/>
<dbReference type="InterPro" id="IPR012677">
    <property type="entry name" value="Nucleotide-bd_a/b_plait_sf"/>
</dbReference>
<keyword evidence="10" id="KW-0325">Glycoprotein</keyword>
<accession>A0AAE1H201</accession>
<keyword evidence="9" id="KW-0697">Rotamase</keyword>
<feature type="chain" id="PRO_5042203860" description="peptidylprolyl isomerase" evidence="14">
    <location>
        <begin position="20"/>
        <end position="802"/>
    </location>
</feature>
<evidence type="ECO:0000256" key="2">
    <source>
        <dbReference type="ARBA" id="ARBA00002388"/>
    </source>
</evidence>
<dbReference type="InterPro" id="IPR029058">
    <property type="entry name" value="AB_hydrolase_fold"/>
</dbReference>
<dbReference type="PROSITE" id="PS00122">
    <property type="entry name" value="CARBOXYLESTERASE_B_1"/>
    <property type="match status" value="1"/>
</dbReference>
<evidence type="ECO:0000313" key="17">
    <source>
        <dbReference type="EMBL" id="KAK3912135.1"/>
    </source>
</evidence>
<dbReference type="InterPro" id="IPR019826">
    <property type="entry name" value="Carboxylesterase_B_AS"/>
</dbReference>
<protein>
    <recommendedName>
        <fullName evidence="5">peptidylprolyl isomerase</fullName>
        <ecNumber evidence="5">5.2.1.8</ecNumber>
    </recommendedName>
</protein>
<dbReference type="PROSITE" id="PS00170">
    <property type="entry name" value="CSA_PPIASE_1"/>
    <property type="match status" value="1"/>
</dbReference>
<dbReference type="Proteomes" id="UP001219518">
    <property type="component" value="Unassembled WGS sequence"/>
</dbReference>
<dbReference type="AlphaFoldDB" id="A0AAE1H201"/>
<dbReference type="PROSITE" id="PS01173">
    <property type="entry name" value="LIPASE_GDXG_HIS"/>
    <property type="match status" value="1"/>
</dbReference>
<dbReference type="InterPro" id="IPR034168">
    <property type="entry name" value="PPIE_RRM"/>
</dbReference>
<dbReference type="SUPFAM" id="SSF53474">
    <property type="entry name" value="alpha/beta-Hydrolases"/>
    <property type="match status" value="1"/>
</dbReference>
<feature type="domain" description="PPIase cyclophilin-type" evidence="15">
    <location>
        <begin position="644"/>
        <end position="800"/>
    </location>
</feature>
<dbReference type="FunFam" id="3.30.70.330:FF:000776">
    <property type="entry name" value="Peptidyl-prolyl cis-trans isomerase E"/>
    <property type="match status" value="1"/>
</dbReference>
<evidence type="ECO:0000256" key="1">
    <source>
        <dbReference type="ARBA" id="ARBA00000971"/>
    </source>
</evidence>
<keyword evidence="7" id="KW-0378">Hydrolase</keyword>
<keyword evidence="11 17" id="KW-0413">Isomerase</keyword>
<dbReference type="SMART" id="SM00360">
    <property type="entry name" value="RRM"/>
    <property type="match status" value="1"/>
</dbReference>
<dbReference type="GO" id="GO:0003723">
    <property type="term" value="F:RNA binding"/>
    <property type="evidence" value="ECO:0007669"/>
    <property type="project" value="UniProtKB-UniRule"/>
</dbReference>
<evidence type="ECO:0000256" key="9">
    <source>
        <dbReference type="ARBA" id="ARBA00023110"/>
    </source>
</evidence>
<dbReference type="InterPro" id="IPR035979">
    <property type="entry name" value="RBD_domain_sf"/>
</dbReference>
<dbReference type="Gene3D" id="3.30.70.330">
    <property type="match status" value="1"/>
</dbReference>
<dbReference type="SUPFAM" id="SSF50891">
    <property type="entry name" value="Cyclophilin-like"/>
    <property type="match status" value="1"/>
</dbReference>
<comment type="caution">
    <text evidence="17">The sequence shown here is derived from an EMBL/GenBank/DDBJ whole genome shotgun (WGS) entry which is preliminary data.</text>
</comment>
<dbReference type="GO" id="GO:0006457">
    <property type="term" value="P:protein folding"/>
    <property type="evidence" value="ECO:0007669"/>
    <property type="project" value="InterPro"/>
</dbReference>
<dbReference type="PROSITE" id="PS50072">
    <property type="entry name" value="CSA_PPIASE_2"/>
    <property type="match status" value="1"/>
</dbReference>
<evidence type="ECO:0000256" key="5">
    <source>
        <dbReference type="ARBA" id="ARBA00013194"/>
    </source>
</evidence>
<evidence type="ECO:0000259" key="15">
    <source>
        <dbReference type="PROSITE" id="PS50072"/>
    </source>
</evidence>
<dbReference type="PANTHER" id="PTHR43142:SF1">
    <property type="entry name" value="CARBOXYLIC ESTER HYDROLASE"/>
    <property type="match status" value="1"/>
</dbReference>
<dbReference type="PROSITE" id="PS00941">
    <property type="entry name" value="CARBOXYLESTERASE_B_2"/>
    <property type="match status" value="1"/>
</dbReference>
<dbReference type="CDD" id="cd12347">
    <property type="entry name" value="RRM_PPIE"/>
    <property type="match status" value="1"/>
</dbReference>
<dbReference type="Gene3D" id="2.40.100.10">
    <property type="entry name" value="Cyclophilin-like"/>
    <property type="match status" value="1"/>
</dbReference>
<dbReference type="InterPro" id="IPR002130">
    <property type="entry name" value="Cyclophilin-type_PPIase_dom"/>
</dbReference>
<evidence type="ECO:0000256" key="12">
    <source>
        <dbReference type="PROSITE-ProRule" id="PRU00176"/>
    </source>
</evidence>
<feature type="domain" description="RRM" evidence="16">
    <location>
        <begin position="509"/>
        <end position="587"/>
    </location>
</feature>
<feature type="signal peptide" evidence="14">
    <location>
        <begin position="1"/>
        <end position="19"/>
    </location>
</feature>
<organism evidence="17 18">
    <name type="scientific">Frankliniella fusca</name>
    <dbReference type="NCBI Taxonomy" id="407009"/>
    <lineage>
        <taxon>Eukaryota</taxon>
        <taxon>Metazoa</taxon>
        <taxon>Ecdysozoa</taxon>
        <taxon>Arthropoda</taxon>
        <taxon>Hexapoda</taxon>
        <taxon>Insecta</taxon>
        <taxon>Pterygota</taxon>
        <taxon>Neoptera</taxon>
        <taxon>Paraneoptera</taxon>
        <taxon>Thysanoptera</taxon>
        <taxon>Terebrantia</taxon>
        <taxon>Thripoidea</taxon>
        <taxon>Thripidae</taxon>
        <taxon>Frankliniella</taxon>
    </lineage>
</organism>
<sequence length="802" mass="88146">MRTVLLLLAAAVLLIWSQGTFTPPNEPAPLSWLSHGGAVRGSWCRTQRGRRFRAFQGIPYARAPQGELRFASRVPSAALVRDWLLHLPRLVLALVRGALRQREDCLFLNVFVPELEEEPELEPEPEAKSGVCASAGVEGTSGLAPACLERGPEPGEPPAPAPNASAVLVWLHGGAFLIGDGSAEEYGPDLFLEQDVVVVTLNYRLGVLGFLYGGPDSGAPGNMGLRDQALALQWVHDNVLGFGGDPTRVTLWGESAGAVSAHLQTMVAGRDLFQRLILSSGVAALPWALQERPTAALRDLAHSLGWPRGTDPHHPADLVRFLKKFPVEHIVAAGSEIKSIASVPTMLGVNSREGLLWLTGKSPRELARLLRRFDLDFSLVVRDLPYVWRRHREPSAVQVRRAAHLIRGFFFGRQRISMRTLSTFLDLYSDIIFNIGVREAATLHLRWSSSPLYMYRFSFDGRLGFLKRLLGTAIPGVGHADELGYLFNMKPVSPKYLTPIETCQIQKEPFMSVSGLAEEVDEKVLHAAFIPFGDIVDVQIPLDYESEKHRGFAFIEFEAAEDAAAAIDNMNDSELFGRTIRVNIAKPQRIKEGSSKPVWSEDKWLQEHAGETLETESDDKSTSTADKDKSEAGEKKKTKNPQVYFDVKVGKTGLGRIIMMLRADVVPKTAENFRCLCTHEKGFGYQGSSFHRIIPGFMCQGGDFTNHNGTGGRSIFGKKFEDENFDLKHTGPGTLSMANSGPGTNGSQFFLCTAKTDWLDNKHVVFGHVISGLDVLKRIEKYGSKGGAPTEKVIISGCGELS</sequence>
<evidence type="ECO:0000256" key="3">
    <source>
        <dbReference type="ARBA" id="ARBA00005964"/>
    </source>
</evidence>
<dbReference type="GO" id="GO:0052689">
    <property type="term" value="F:carboxylic ester hydrolase activity"/>
    <property type="evidence" value="ECO:0007669"/>
    <property type="project" value="UniProtKB-KW"/>
</dbReference>
<comment type="function">
    <text evidence="2">PPIases accelerate the folding of proteins. It catalyzes the cis-trans isomerization of proline imidic peptide bonds in oligopeptides.</text>
</comment>
<comment type="catalytic activity">
    <reaction evidence="1">
        <text>[protein]-peptidylproline (omega=180) = [protein]-peptidylproline (omega=0)</text>
        <dbReference type="Rhea" id="RHEA:16237"/>
        <dbReference type="Rhea" id="RHEA-COMP:10747"/>
        <dbReference type="Rhea" id="RHEA-COMP:10748"/>
        <dbReference type="ChEBI" id="CHEBI:83833"/>
        <dbReference type="ChEBI" id="CHEBI:83834"/>
        <dbReference type="EC" id="5.2.1.8"/>
    </reaction>
</comment>
<evidence type="ECO:0000256" key="11">
    <source>
        <dbReference type="ARBA" id="ARBA00023235"/>
    </source>
</evidence>
<dbReference type="InterPro" id="IPR000504">
    <property type="entry name" value="RRM_dom"/>
</dbReference>
<evidence type="ECO:0000256" key="8">
    <source>
        <dbReference type="ARBA" id="ARBA00022884"/>
    </source>
</evidence>
<comment type="similarity">
    <text evidence="4">Belongs to the 'GDXG' lipolytic enzyme family.</text>
</comment>
<dbReference type="PRINTS" id="PR00153">
    <property type="entry name" value="CSAPPISMRASE"/>
</dbReference>
<name>A0AAE1H201_9NEOP</name>
<evidence type="ECO:0000256" key="14">
    <source>
        <dbReference type="SAM" id="SignalP"/>
    </source>
</evidence>
<keyword evidence="18" id="KW-1185">Reference proteome</keyword>
<gene>
    <name evidence="17" type="ORF">KUF71_021705</name>
</gene>
<dbReference type="InterPro" id="IPR002168">
    <property type="entry name" value="Lipase_GDXG_HIS_AS"/>
</dbReference>
<dbReference type="FunFam" id="2.40.100.10:FF:000013">
    <property type="entry name" value="Peptidyl-prolyl cis-trans isomerase"/>
    <property type="match status" value="1"/>
</dbReference>
<keyword evidence="14" id="KW-0732">Signal</keyword>
<dbReference type="PROSITE" id="PS50102">
    <property type="entry name" value="RRM"/>
    <property type="match status" value="1"/>
</dbReference>
<dbReference type="Pfam" id="PF00076">
    <property type="entry name" value="RRM_1"/>
    <property type="match status" value="1"/>
</dbReference>
<dbReference type="EMBL" id="JAHWGI010000291">
    <property type="protein sequence ID" value="KAK3912135.1"/>
    <property type="molecule type" value="Genomic_DNA"/>
</dbReference>
<keyword evidence="6" id="KW-0719">Serine esterase</keyword>